<accession>A0A8C8WYP3</accession>
<proteinExistence type="predicted"/>
<dbReference type="Ensembl" id="ENSPLOT00000010795.1">
    <property type="protein sequence ID" value="ENSPLOP00000009744.1"/>
    <property type="gene ID" value="ENSPLOG00000007179.1"/>
</dbReference>
<evidence type="ECO:0000313" key="2">
    <source>
        <dbReference type="Ensembl" id="ENSPLOP00000009744.1"/>
    </source>
</evidence>
<reference evidence="2" key="2">
    <citation type="submission" date="2025-09" db="UniProtKB">
        <authorList>
            <consortium name="Ensembl"/>
        </authorList>
    </citation>
    <scope>IDENTIFICATION</scope>
</reference>
<dbReference type="AlphaFoldDB" id="A0A8C8WYP3"/>
<name>A0A8C8WYP3_PANLE</name>
<dbReference type="Proteomes" id="UP000694399">
    <property type="component" value="Unassembled WGS sequence"/>
</dbReference>
<evidence type="ECO:0000256" key="1">
    <source>
        <dbReference type="SAM" id="MobiDB-lite"/>
    </source>
</evidence>
<dbReference type="Pfam" id="PF15118">
    <property type="entry name" value="DUF4560"/>
    <property type="match status" value="1"/>
</dbReference>
<reference evidence="2" key="1">
    <citation type="submission" date="2025-08" db="UniProtKB">
        <authorList>
            <consortium name="Ensembl"/>
        </authorList>
    </citation>
    <scope>IDENTIFICATION</scope>
</reference>
<dbReference type="InterPro" id="IPR029367">
    <property type="entry name" value="SMIM10"/>
</dbReference>
<organism evidence="2 3">
    <name type="scientific">Panthera leo</name>
    <name type="common">Lion</name>
    <dbReference type="NCBI Taxonomy" id="9689"/>
    <lineage>
        <taxon>Eukaryota</taxon>
        <taxon>Metazoa</taxon>
        <taxon>Chordata</taxon>
        <taxon>Craniata</taxon>
        <taxon>Vertebrata</taxon>
        <taxon>Euteleostomi</taxon>
        <taxon>Mammalia</taxon>
        <taxon>Eutheria</taxon>
        <taxon>Laurasiatheria</taxon>
        <taxon>Carnivora</taxon>
        <taxon>Feliformia</taxon>
        <taxon>Felidae</taxon>
        <taxon>Pantherinae</taxon>
        <taxon>Panthera</taxon>
    </lineage>
</organism>
<keyword evidence="3" id="KW-1185">Reference proteome</keyword>
<sequence>MEAAVSGLGVRLSRPPPPAPMGSLQGADPQAAHLLRPGLAAARQLPLYVYIVASMMLNVRLQVHTEIHSADCEEC</sequence>
<evidence type="ECO:0000313" key="3">
    <source>
        <dbReference type="Proteomes" id="UP000694399"/>
    </source>
</evidence>
<feature type="region of interest" description="Disordered" evidence="1">
    <location>
        <begin position="1"/>
        <end position="27"/>
    </location>
</feature>
<protein>
    <submittedName>
        <fullName evidence="2">Uncharacterized protein</fullName>
    </submittedName>
</protein>